<feature type="region of interest" description="Disordered" evidence="6">
    <location>
        <begin position="1"/>
        <end position="32"/>
    </location>
</feature>
<comment type="function">
    <text evidence="5">GTPase that associates with pre-60S ribosomal subunits in the nucleolus and is required for their nuclear export and maturation.</text>
</comment>
<evidence type="ECO:0000256" key="5">
    <source>
        <dbReference type="RuleBase" id="RU364023"/>
    </source>
</evidence>
<dbReference type="Pfam" id="PF01926">
    <property type="entry name" value="MMR_HSR1"/>
    <property type="match status" value="1"/>
</dbReference>
<dbReference type="InterPro" id="IPR027417">
    <property type="entry name" value="P-loop_NTPase"/>
</dbReference>
<dbReference type="CDD" id="cd01858">
    <property type="entry name" value="NGP_1"/>
    <property type="match status" value="1"/>
</dbReference>
<evidence type="ECO:0000256" key="2">
    <source>
        <dbReference type="ARBA" id="ARBA00022741"/>
    </source>
</evidence>
<dbReference type="InterPro" id="IPR012971">
    <property type="entry name" value="NOG2_N_dom"/>
</dbReference>
<dbReference type="Gene3D" id="1.10.1580.10">
    <property type="match status" value="1"/>
</dbReference>
<keyword evidence="2 5" id="KW-0547">Nucleotide-binding</keyword>
<organism evidence="8">
    <name type="scientific">Vannella robusta</name>
    <dbReference type="NCBI Taxonomy" id="1487602"/>
    <lineage>
        <taxon>Eukaryota</taxon>
        <taxon>Amoebozoa</taxon>
        <taxon>Discosea</taxon>
        <taxon>Flabellinia</taxon>
        <taxon>Vannellidae</taxon>
        <taxon>Vannella</taxon>
    </lineage>
</organism>
<dbReference type="PANTHER" id="PTHR11089:SF9">
    <property type="entry name" value="NUCLEOLAR GTP-BINDING PROTEIN 2"/>
    <property type="match status" value="1"/>
</dbReference>
<dbReference type="PANTHER" id="PTHR11089">
    <property type="entry name" value="GTP-BINDING PROTEIN-RELATED"/>
    <property type="match status" value="1"/>
</dbReference>
<evidence type="ECO:0000256" key="4">
    <source>
        <dbReference type="ARBA" id="ARBA00023242"/>
    </source>
</evidence>
<dbReference type="SUPFAM" id="SSF52540">
    <property type="entry name" value="P-loop containing nucleoside triphosphate hydrolases"/>
    <property type="match status" value="1"/>
</dbReference>
<dbReference type="FunFam" id="3.40.50.300:FF:000559">
    <property type="entry name" value="Nuclear/nucleolar GTPase 2"/>
    <property type="match status" value="1"/>
</dbReference>
<evidence type="ECO:0000256" key="6">
    <source>
        <dbReference type="SAM" id="MobiDB-lite"/>
    </source>
</evidence>
<dbReference type="GO" id="GO:0005525">
    <property type="term" value="F:GTP binding"/>
    <property type="evidence" value="ECO:0007669"/>
    <property type="project" value="UniProtKB-KW"/>
</dbReference>
<dbReference type="FunFam" id="1.10.1580.10:FF:000001">
    <property type="entry name" value="Nucleolar GTP-binding protein 2"/>
    <property type="match status" value="1"/>
</dbReference>
<feature type="domain" description="CP-type G" evidence="7">
    <location>
        <begin position="202"/>
        <end position="363"/>
    </location>
</feature>
<feature type="compositionally biased region" description="Basic and acidic residues" evidence="6">
    <location>
        <begin position="464"/>
        <end position="485"/>
    </location>
</feature>
<comment type="similarity">
    <text evidence="5">Belongs to the TRAFAC class YlqF/YawG GTPase family. NOG2 subfamily.</text>
</comment>
<feature type="compositionally biased region" description="Basic and acidic residues" evidence="6">
    <location>
        <begin position="1"/>
        <end position="10"/>
    </location>
</feature>
<evidence type="ECO:0000259" key="7">
    <source>
        <dbReference type="PROSITE" id="PS51721"/>
    </source>
</evidence>
<dbReference type="Gene3D" id="3.40.50.300">
    <property type="entry name" value="P-loop containing nucleotide triphosphate hydrolases"/>
    <property type="match status" value="1"/>
</dbReference>
<dbReference type="PROSITE" id="PS51721">
    <property type="entry name" value="G_CP"/>
    <property type="match status" value="1"/>
</dbReference>
<dbReference type="Pfam" id="PF08153">
    <property type="entry name" value="NGP1NT"/>
    <property type="match status" value="1"/>
</dbReference>
<dbReference type="InterPro" id="IPR024929">
    <property type="entry name" value="GNL2_CP_dom"/>
</dbReference>
<dbReference type="InterPro" id="IPR050755">
    <property type="entry name" value="TRAFAC_YlqF/YawG_RiboMat"/>
</dbReference>
<evidence type="ECO:0000313" key="8">
    <source>
        <dbReference type="EMBL" id="CAE2210350.1"/>
    </source>
</evidence>
<dbReference type="InterPro" id="IPR030378">
    <property type="entry name" value="G_CP_dom"/>
</dbReference>
<keyword evidence="3 5" id="KW-0342">GTP-binding</keyword>
<feature type="compositionally biased region" description="Acidic residues" evidence="6">
    <location>
        <begin position="584"/>
        <end position="594"/>
    </location>
</feature>
<proteinExistence type="inferred from homology"/>
<dbReference type="AlphaFoldDB" id="A0A7S4MAL0"/>
<feature type="region of interest" description="Disordered" evidence="6">
    <location>
        <begin position="581"/>
        <end position="661"/>
    </location>
</feature>
<evidence type="ECO:0000256" key="3">
    <source>
        <dbReference type="ARBA" id="ARBA00023134"/>
    </source>
</evidence>
<feature type="region of interest" description="Disordered" evidence="6">
    <location>
        <begin position="541"/>
        <end position="566"/>
    </location>
</feature>
<reference evidence="8" key="1">
    <citation type="submission" date="2021-01" db="EMBL/GenBank/DDBJ databases">
        <authorList>
            <person name="Corre E."/>
            <person name="Pelletier E."/>
            <person name="Niang G."/>
            <person name="Scheremetjew M."/>
            <person name="Finn R."/>
            <person name="Kale V."/>
            <person name="Holt S."/>
            <person name="Cochrane G."/>
            <person name="Meng A."/>
            <person name="Brown T."/>
            <person name="Cohen L."/>
        </authorList>
    </citation>
    <scope>NUCLEOTIDE SEQUENCE</scope>
    <source>
        <strain evidence="8">DIVA3 518/3/11/1/6</strain>
    </source>
</reference>
<comment type="subcellular location">
    <subcellularLocation>
        <location evidence="1 5">Nucleus</location>
        <location evidence="1 5">Nucleolus</location>
    </subcellularLocation>
</comment>
<protein>
    <recommendedName>
        <fullName evidence="5">Nucleolar GTP-binding protein 2</fullName>
    </recommendedName>
</protein>
<dbReference type="GO" id="GO:0005730">
    <property type="term" value="C:nucleolus"/>
    <property type="evidence" value="ECO:0007669"/>
    <property type="project" value="UniProtKB-SubCell"/>
</dbReference>
<accession>A0A7S4MAL0</accession>
<feature type="compositionally biased region" description="Acidic residues" evidence="6">
    <location>
        <begin position="547"/>
        <end position="558"/>
    </location>
</feature>
<feature type="compositionally biased region" description="Basic residues" evidence="6">
    <location>
        <begin position="609"/>
        <end position="621"/>
    </location>
</feature>
<feature type="region of interest" description="Disordered" evidence="6">
    <location>
        <begin position="463"/>
        <end position="485"/>
    </location>
</feature>
<name>A0A7S4MAL0_9EUKA</name>
<sequence length="661" mass="75776">MPKKAQADHHRSIKKGNTSTNPDRIAKGGNMRTQSTIKRLNMYRSKTIRNRKGEFVGGAFMSRDLPSQPYVEPNRKWFGNTRVVDQKKLESFREELQKTEGNPYQFVMKRGRVPYGLLQDSKHTAHVNLLSMESFDDTFGPKKRRKKPTIAAADYDALVEKANEKNDGYKEDKDRNILVEEEFRENKTEQQIFERGQSKRIWGELYKVIDSSDVIIQVLDARDPMGTRSKHIEEHLKKDRRHKQLIFVLNKCDLIPTWATARWVKVLSQDFPTLAFHASITNPYGKGALIQLLRQFGKLHSDKKQISVGFIGYPNVGKSSIINTLRSKKVCNVAPIPGETKVWQYITLFKRIFLIDCPGVVYPTGDSEAEIVLKGVIRIENLSFPEDFIEPILSRVKPEYITATYGVESWTDTMDFLGQYAKNTGKLLKGAEPDTATVAKMILHDWQRGKIPYFICPPFDDAEDEKKEKEKEPQADPESFEGKREMGTILKDIPQNFKKISVKQQFTDADTAIPEALQGIELNQQRGTDWDEVLGDVAGEDAKDPMDMDDDSDQDDALFDQMVSNTSEKMNENIELDVEKELNDEFASDSDEDSMPIQKKPKFVVLNKTPKRRNRGKKKKGNTPDDGFDIVKAPRVTTNKKKVGVHFYDNLRSNKRNKRKQ</sequence>
<dbReference type="EMBL" id="HBKP01006853">
    <property type="protein sequence ID" value="CAE2210350.1"/>
    <property type="molecule type" value="Transcribed_RNA"/>
</dbReference>
<dbReference type="PRINTS" id="PR00326">
    <property type="entry name" value="GTP1OBG"/>
</dbReference>
<dbReference type="InterPro" id="IPR023179">
    <property type="entry name" value="GTP-bd_ortho_bundle_sf"/>
</dbReference>
<keyword evidence="4 5" id="KW-0539">Nucleus</keyword>
<gene>
    <name evidence="8" type="ORF">VSP0166_LOCUS4955</name>
</gene>
<dbReference type="InterPro" id="IPR006073">
    <property type="entry name" value="GTP-bd"/>
</dbReference>
<evidence type="ECO:0000256" key="1">
    <source>
        <dbReference type="ARBA" id="ARBA00004604"/>
    </source>
</evidence>